<name>A0A7Z7FQG3_9HYPH</name>
<dbReference type="Gene3D" id="3.30.559.30">
    <property type="entry name" value="Nonribosomal peptide synthetase, condensation domain"/>
    <property type="match status" value="3"/>
</dbReference>
<comment type="caution">
    <text evidence="8">The sequence shown here is derived from an EMBL/GenBank/DDBJ whole genome shotgun (WGS) entry which is preliminary data.</text>
</comment>
<dbReference type="Gene3D" id="1.10.1200.10">
    <property type="entry name" value="ACP-like"/>
    <property type="match status" value="2"/>
</dbReference>
<dbReference type="PROSITE" id="PS00012">
    <property type="entry name" value="PHOSPHOPANTETHEINE"/>
    <property type="match status" value="2"/>
</dbReference>
<dbReference type="InterPro" id="IPR025110">
    <property type="entry name" value="AMP-bd_C"/>
</dbReference>
<proteinExistence type="predicted"/>
<dbReference type="CDD" id="cd12116">
    <property type="entry name" value="A_NRPS_Ta1_like"/>
    <property type="match status" value="1"/>
</dbReference>
<dbReference type="SUPFAM" id="SSF47336">
    <property type="entry name" value="ACP-like"/>
    <property type="match status" value="2"/>
</dbReference>
<dbReference type="CDD" id="cd19531">
    <property type="entry name" value="LCL_NRPS-like"/>
    <property type="match status" value="2"/>
</dbReference>
<feature type="region of interest" description="Disordered" evidence="6">
    <location>
        <begin position="1074"/>
        <end position="1093"/>
    </location>
</feature>
<dbReference type="GO" id="GO:0009239">
    <property type="term" value="P:enterobactin biosynthetic process"/>
    <property type="evidence" value="ECO:0007669"/>
    <property type="project" value="TreeGrafter"/>
</dbReference>
<dbReference type="InterPro" id="IPR042099">
    <property type="entry name" value="ANL_N_sf"/>
</dbReference>
<dbReference type="PANTHER" id="PTHR45527">
    <property type="entry name" value="NONRIBOSOMAL PEPTIDE SYNTHETASE"/>
    <property type="match status" value="1"/>
</dbReference>
<dbReference type="PROSITE" id="PS00455">
    <property type="entry name" value="AMP_BINDING"/>
    <property type="match status" value="2"/>
</dbReference>
<dbReference type="GO" id="GO:0046872">
    <property type="term" value="F:metal ion binding"/>
    <property type="evidence" value="ECO:0007669"/>
    <property type="project" value="UniProtKB-KW"/>
</dbReference>
<dbReference type="InterPro" id="IPR010071">
    <property type="entry name" value="AA_adenyl_dom"/>
</dbReference>
<dbReference type="GO" id="GO:0047527">
    <property type="term" value="F:2,3-dihydroxybenzoate-serine ligase activity"/>
    <property type="evidence" value="ECO:0007669"/>
    <property type="project" value="TreeGrafter"/>
</dbReference>
<evidence type="ECO:0000256" key="4">
    <source>
        <dbReference type="ARBA" id="ARBA00022723"/>
    </source>
</evidence>
<dbReference type="InterPro" id="IPR036736">
    <property type="entry name" value="ACP-like_sf"/>
</dbReference>
<dbReference type="GO" id="GO:0043041">
    <property type="term" value="P:amino acid activation for nonribosomal peptide biosynthetic process"/>
    <property type="evidence" value="ECO:0007669"/>
    <property type="project" value="TreeGrafter"/>
</dbReference>
<dbReference type="Pfam" id="PF00668">
    <property type="entry name" value="Condensation"/>
    <property type="match status" value="3"/>
</dbReference>
<dbReference type="InterPro" id="IPR010060">
    <property type="entry name" value="NRPS_synth"/>
</dbReference>
<dbReference type="Gene3D" id="3.30.300.30">
    <property type="match status" value="2"/>
</dbReference>
<dbReference type="InterPro" id="IPR000873">
    <property type="entry name" value="AMP-dep_synth/lig_dom"/>
</dbReference>
<feature type="domain" description="Carrier" evidence="7">
    <location>
        <begin position="990"/>
        <end position="1065"/>
    </location>
</feature>
<keyword evidence="5" id="KW-0677">Repeat</keyword>
<dbReference type="GO" id="GO:0009366">
    <property type="term" value="C:enterobactin synthetase complex"/>
    <property type="evidence" value="ECO:0007669"/>
    <property type="project" value="TreeGrafter"/>
</dbReference>
<dbReference type="Proteomes" id="UP000198917">
    <property type="component" value="Unassembled WGS sequence"/>
</dbReference>
<dbReference type="Gene3D" id="3.40.50.12780">
    <property type="entry name" value="N-terminal domain of ligase-like"/>
    <property type="match status" value="2"/>
</dbReference>
<dbReference type="SMART" id="SM00823">
    <property type="entry name" value="PKS_PP"/>
    <property type="match status" value="2"/>
</dbReference>
<dbReference type="NCBIfam" id="TIGR01720">
    <property type="entry name" value="NRPS-para261"/>
    <property type="match status" value="1"/>
</dbReference>
<dbReference type="CDD" id="cd19534">
    <property type="entry name" value="E_NRPS"/>
    <property type="match status" value="1"/>
</dbReference>
<dbReference type="InterPro" id="IPR045851">
    <property type="entry name" value="AMP-bd_C_sf"/>
</dbReference>
<dbReference type="PANTHER" id="PTHR45527:SF1">
    <property type="entry name" value="FATTY ACID SYNTHASE"/>
    <property type="match status" value="1"/>
</dbReference>
<dbReference type="FunFam" id="3.40.50.980:FF:000001">
    <property type="entry name" value="Non-ribosomal peptide synthetase"/>
    <property type="match status" value="1"/>
</dbReference>
<reference evidence="8 9" key="1">
    <citation type="submission" date="2016-10" db="EMBL/GenBank/DDBJ databases">
        <authorList>
            <person name="Varghese N."/>
            <person name="Submissions S."/>
        </authorList>
    </citation>
    <scope>NUCLEOTIDE SEQUENCE [LARGE SCALE GENOMIC DNA]</scope>
    <source>
        <strain evidence="8 9">PDC82</strain>
    </source>
</reference>
<evidence type="ECO:0000313" key="9">
    <source>
        <dbReference type="Proteomes" id="UP000198917"/>
    </source>
</evidence>
<dbReference type="NCBIfam" id="TIGR01733">
    <property type="entry name" value="AA-adenyl-dom"/>
    <property type="match status" value="2"/>
</dbReference>
<dbReference type="InterPro" id="IPR020806">
    <property type="entry name" value="PKS_PP-bd"/>
</dbReference>
<dbReference type="InterPro" id="IPR009081">
    <property type="entry name" value="PP-bd_ACP"/>
</dbReference>
<feature type="compositionally biased region" description="Basic and acidic residues" evidence="6">
    <location>
        <begin position="2013"/>
        <end position="2029"/>
    </location>
</feature>
<evidence type="ECO:0000256" key="1">
    <source>
        <dbReference type="ARBA" id="ARBA00001957"/>
    </source>
</evidence>
<keyword evidence="2" id="KW-0596">Phosphopantetheine</keyword>
<dbReference type="Pfam" id="PF13193">
    <property type="entry name" value="AMP-binding_C"/>
    <property type="match status" value="1"/>
</dbReference>
<sequence>MNTMDISRLTPEEKRQLLQRLMAGQQASEKKNFRLSHAQERIWFVEQMQPGTGAYSIPVAIRLEGPLDCDRLRTCFDIVVQRHESLRTVFEVRDGEPFQVLASQTTADFSFHEPGDDEAARDVAIGRFAQEPFNLSQGPLFRVGLFSVSPDEHILVMVIHHIISDYASLQILIDEVYRLYSAAVAPAIGQLPALDIQYRDYAEWQRNGTAALSGQIDYWREQLRDAPLLLQLPFDFARPMTQSFHGARHKFRLGPDLSSAIKDLAKGRKLTTFMVLLAAYQILLARLSRSDDICIGTTASNRNRAQTRNLIGLFVNNLVMRTRLQPNDTFDTLLDRVRDTTLEALSNQDVPFEQVVDALNVERDIGHNALFQSTFVLHNASSAAFDLGNIKVTPIALDSGSSRFDLSLDMHEGRGNEGFSGVFEFNTELFLPETVSRFSRYFLRLLGELISNPGGRIPEIDLLDETEHAAIAAANRTTIAFPRRDVASLLEETAQARGSFAAVRCGDRQYSHGDLNEAANRVASGLRDRIGNGKAHPRIAICLPRSENLVIAILAVLKLGGHYVPLDPGHPAERRALILEDCKPDIILISEGEDAAYPCDCTAIEPLLRATGSFGNPHRETLPDDLAYIIYTSGSTGRPKGVPIRQKSLVNLLTSMARRPGMSAEDRFLAVTTPAFDIATLELLMPLMVGGLLIIAEADDVYDDMALSELIRNHGATMMQATPATWRLMADADWKAPAGFRMLCGGEALEPGLARRLLATGGELWNLYGPTETTIWSTCTRICTDHLELPALPVGDPIANTQLHLLDDALMPVPAGVVGELYIGGEGLSPGYFNRDDLTSRAFVEGPAAGSNGGGERSRLYRTGDLMRRSAAGHLLYVGRADFQVKLRGFRIELSEIEAILSAQPSIEQAVVALFQDEEGSGTLVAYCRRRTSPVDEDAIRTALASQLPSYMLPAAYVWMDRFPLNANGKIDRKRLERPKQIVSSTAYAAPLEGTEQIIATIWCELLGAEKIGRDDNFFTVGGHSLLATRMLARLRASFAVDLPLRTIFERPRLADFAGAVDALVSMTERRPEAQLSGLSKREHTGPTPLSHAQNRQWALAQLEPDSPLYNIPFALKIRGALDFEILSHALELTAQRQDTLRSRFVSVDGKPFVEIDPEMTFRIVPEEIGDRELEAALLDCARRPFDLAVAPLLRIHALRTGPQDHVLLFILHHIIGDALSAEILLNDVATFYASLAKNVAPPNAALPLQYADFAIWQREQDTANEVDYWRRTLAGAPPLLELPTDFVRPAIQGFSGESIRFSLNADLLARLRKLCDQQGATLFMGMLTAFSTLLQRVSGMRDIVIGTPVSERFHPDLENVIGMFANTLAIRLQTQGGENFNQALKAARDTALSAFANQAAPFEKVVDALSLPRTWSHNPLFQAMLVSTVETRRGAISLAGMEWDRLVLPDTSSRVDLTLFIHETAEELSCRLEYRSDLFGRATMESLGEALVALLENIVERPELPLDRQSLVSSNHQKRLRQWNETDAEFQPQRRCLHDFVTASAETSPQAIAVTDQDQSLSYAELDRRADRLASGLVAAGIGRGKRVGIRLERSVELVVAILAVLRTGAAYVPLDPRYPADRIEFIAADADLALILVTTENNISTVGQHFRCMTPGMAENLAGGAVPTPATSGSDLAYIIYTSGSTGRPKGVAIEHRNAVAFVQWCLHAFTDDQLSGVLASTSICFDLSIFEIFATLAAGGRIFMVDDLFALPSAPFAGDVTLVNTVPTPMSELLKLGPLPQSVKTVCLAGEPLPRELVARIYANDQVECLYNLYGPSEDTTYSTVAPAPPSGEWFGIGVPIANTRAYVLDGEMNEVPVGVPGELFLSGSGLARGYWNRPGQTAERFLPNPFADCSQHRVMYQTGDIVRRRDDGGLDYMGRADRQLKLNGFRIEPGEIEAVLLQQEGVHEAVAGLWRDAANHPRLAMWIAGDPALEITKLVATLRQRLPEHFIPTLATRLDALPRLPNGKLDRSALPDPAAHGERATETASPLNDQEDVLAQIWQTLLGCGDIRRNDNFFSLGGDSILAIQLVSQARQKGLKMTPRDVFLHPTLASLAEATRVESTVTVGTGHADDEATLGAIQHWLLDQDLPDLAHWNQGLILKPTRSLDPDRLEKAISRVLEEHQSLRARFLRENGQWQQKFAPLSAMLPMQRLAAADEKDVTDFARKLHAGFDLGAGPLFGASFATLPDGSGRLILAAHHLIVDGVSWRMIVADIERHYLEASTIRSGAVAAGSWNSRLSRSVIFDDEEEYWRGVCYEDVRALPLDNESGSNTQSDAVTYRQTIDSETTRQLLRDVPECFSIASNEVLVAALYLALRQWSGQPRLRLEMESHGRPHLFEDIDVSETVGWLTALYPVLFDTPDNATPDRLLLDVKDTLRRIPNNGVGFGVLKYLRNKAEHLDYGKPQLRFNYLGQMDAMFAADSLFAPSGITSGPMYGAANPRDTILEINAMVVRGELQLQWVYGAQLHSEDTIRTLADHFRDNLETLIQHCLTGSGAGFSPSDFPLMNLGQDELDNLLKSL</sequence>
<dbReference type="Pfam" id="PF00550">
    <property type="entry name" value="PP-binding"/>
    <property type="match status" value="2"/>
</dbReference>
<dbReference type="CDD" id="cd12115">
    <property type="entry name" value="A_NRPS_Sfm_like"/>
    <property type="match status" value="1"/>
</dbReference>
<keyword evidence="3" id="KW-0597">Phosphoprotein</keyword>
<dbReference type="PROSITE" id="PS50075">
    <property type="entry name" value="CARRIER"/>
    <property type="match status" value="2"/>
</dbReference>
<dbReference type="SUPFAM" id="SSF52777">
    <property type="entry name" value="CoA-dependent acyltransferases"/>
    <property type="match status" value="6"/>
</dbReference>
<dbReference type="GO" id="GO:0005829">
    <property type="term" value="C:cytosol"/>
    <property type="evidence" value="ECO:0007669"/>
    <property type="project" value="TreeGrafter"/>
</dbReference>
<evidence type="ECO:0000256" key="3">
    <source>
        <dbReference type="ARBA" id="ARBA00022553"/>
    </source>
</evidence>
<dbReference type="SUPFAM" id="SSF56801">
    <property type="entry name" value="Acetyl-CoA synthetase-like"/>
    <property type="match status" value="2"/>
</dbReference>
<dbReference type="InterPro" id="IPR023213">
    <property type="entry name" value="CAT-like_dom_sf"/>
</dbReference>
<keyword evidence="4" id="KW-0479">Metal-binding</keyword>
<dbReference type="Pfam" id="PF00501">
    <property type="entry name" value="AMP-binding"/>
    <property type="match status" value="2"/>
</dbReference>
<dbReference type="Gene3D" id="3.30.559.10">
    <property type="entry name" value="Chloramphenicol acetyltransferase-like domain"/>
    <property type="match status" value="3"/>
</dbReference>
<evidence type="ECO:0000313" key="8">
    <source>
        <dbReference type="EMBL" id="SDJ78657.1"/>
    </source>
</evidence>
<feature type="region of interest" description="Disordered" evidence="6">
    <location>
        <begin position="2013"/>
        <end position="2034"/>
    </location>
</feature>
<gene>
    <name evidence="8" type="ORF">SAMN05428983_2818</name>
</gene>
<dbReference type="InterPro" id="IPR020845">
    <property type="entry name" value="AMP-binding_CS"/>
</dbReference>
<dbReference type="EMBL" id="FNEW01000002">
    <property type="protein sequence ID" value="SDJ78657.1"/>
    <property type="molecule type" value="Genomic_DNA"/>
</dbReference>
<evidence type="ECO:0000256" key="5">
    <source>
        <dbReference type="ARBA" id="ARBA00022737"/>
    </source>
</evidence>
<evidence type="ECO:0000256" key="6">
    <source>
        <dbReference type="SAM" id="MobiDB-lite"/>
    </source>
</evidence>
<comment type="cofactor">
    <cofactor evidence="1">
        <name>pantetheine 4'-phosphate</name>
        <dbReference type="ChEBI" id="CHEBI:47942"/>
    </cofactor>
</comment>
<feature type="domain" description="Carrier" evidence="7">
    <location>
        <begin position="2033"/>
        <end position="2107"/>
    </location>
</feature>
<dbReference type="InterPro" id="IPR001242">
    <property type="entry name" value="Condensation_dom"/>
</dbReference>
<evidence type="ECO:0000259" key="7">
    <source>
        <dbReference type="PROSITE" id="PS50075"/>
    </source>
</evidence>
<protein>
    <submittedName>
        <fullName evidence="8">Non-ribosomal peptide synthase domain TIGR01720/amino acid adenylation domain-containing protein</fullName>
    </submittedName>
</protein>
<organism evidence="8 9">
    <name type="scientific">Agrobacterium fabrum</name>
    <dbReference type="NCBI Taxonomy" id="1176649"/>
    <lineage>
        <taxon>Bacteria</taxon>
        <taxon>Pseudomonadati</taxon>
        <taxon>Pseudomonadota</taxon>
        <taxon>Alphaproteobacteria</taxon>
        <taxon>Hyphomicrobiales</taxon>
        <taxon>Rhizobiaceae</taxon>
        <taxon>Rhizobium/Agrobacterium group</taxon>
        <taxon>Agrobacterium</taxon>
        <taxon>Agrobacterium tumefaciens complex</taxon>
    </lineage>
</organism>
<accession>A0A7Z7FQG3</accession>
<dbReference type="InterPro" id="IPR006162">
    <property type="entry name" value="Ppantetheine_attach_site"/>
</dbReference>
<evidence type="ECO:0000256" key="2">
    <source>
        <dbReference type="ARBA" id="ARBA00022450"/>
    </source>
</evidence>
<dbReference type="FunFam" id="1.10.1200.10:FF:000005">
    <property type="entry name" value="Nonribosomal peptide synthetase 1"/>
    <property type="match status" value="2"/>
</dbReference>
<dbReference type="GO" id="GO:0031177">
    <property type="term" value="F:phosphopantetheine binding"/>
    <property type="evidence" value="ECO:0007669"/>
    <property type="project" value="InterPro"/>
</dbReference>